<dbReference type="InterPro" id="IPR003615">
    <property type="entry name" value="HNH_nuc"/>
</dbReference>
<dbReference type="Gene3D" id="3.40.570.10">
    <property type="entry name" value="Extracellular Endonuclease, subunit A"/>
    <property type="match status" value="1"/>
</dbReference>
<accession>A0ABQ1DHJ1</accession>
<feature type="domain" description="Type VII secretion system protein EssD-like" evidence="2">
    <location>
        <begin position="58"/>
        <end position="138"/>
    </location>
</feature>
<evidence type="ECO:0000259" key="1">
    <source>
        <dbReference type="Pfam" id="PF13395"/>
    </source>
</evidence>
<dbReference type="CDD" id="cd00085">
    <property type="entry name" value="HNHc"/>
    <property type="match status" value="1"/>
</dbReference>
<dbReference type="Proteomes" id="UP000614982">
    <property type="component" value="Unassembled WGS sequence"/>
</dbReference>
<dbReference type="EMBL" id="BLWA01000001">
    <property type="protein sequence ID" value="GFM90435.1"/>
    <property type="molecule type" value="Genomic_DNA"/>
</dbReference>
<dbReference type="InterPro" id="IPR044929">
    <property type="entry name" value="DNA/RNA_non-sp_Endonuclease_sf"/>
</dbReference>
<feature type="domain" description="HNH nuclease" evidence="1">
    <location>
        <begin position="301"/>
        <end position="333"/>
    </location>
</feature>
<evidence type="ECO:0000313" key="3">
    <source>
        <dbReference type="EMBL" id="GFM90435.1"/>
    </source>
</evidence>
<dbReference type="Pfam" id="PF13930">
    <property type="entry name" value="Endonuclea_NS_2"/>
    <property type="match status" value="1"/>
</dbReference>
<keyword evidence="4" id="KW-1185">Reference proteome</keyword>
<name>A0ABQ1DHJ1_PSECI</name>
<evidence type="ECO:0000313" key="4">
    <source>
        <dbReference type="Proteomes" id="UP000614982"/>
    </source>
</evidence>
<comment type="caution">
    <text evidence="3">The sequence shown here is derived from an EMBL/GenBank/DDBJ whole genome shotgun (WGS) entry which is preliminary data.</text>
</comment>
<sequence>MRFVNFISALPENFKAGTRQRVKRLVAEMSPGFKPHTPTLRDNNVLPLSMYEAGISDTRHQDCHRGHLIALEFGGPEHSGNLVPMYGAFNSGGIWRQFERELEIWVNAAGGNCEVTIVCDYAIDPAEDQRVPTMFMITVRVMNGLQTGRTHTWPITHTKPVPVVSGADPIKKAEYLALIAEMTNLGWDIKDYLSTADFPSYRRMPLFPTAAKPYAFLDYAEWKAVKDYPQALEHWNNGLILAQASEFTSSQIATIRAVNRVLNDGFLISDSPNDPVHTDRYRIPGQPLGLLVEGGHDLTPQVDHVIPKSASGAASYSNAMLISAKHNSDKRARINDDDSKSLYGIIRGTGRIKKKSYKFSPY</sequence>
<reference evidence="3 4" key="1">
    <citation type="submission" date="2020-05" db="EMBL/GenBank/DDBJ databases">
        <title>Genetic diversity of Pseudomonas cichorii.</title>
        <authorList>
            <person name="Tani S."/>
            <person name="Yagi H."/>
            <person name="Hashimoto S."/>
            <person name="Iiyama K."/>
            <person name="Furuya N."/>
        </authorList>
    </citation>
    <scope>NUCLEOTIDE SEQUENCE [LARGE SCALE GENOMIC DNA]</scope>
    <source>
        <strain evidence="3 4">LMG 2162</strain>
    </source>
</reference>
<evidence type="ECO:0000259" key="2">
    <source>
        <dbReference type="Pfam" id="PF13930"/>
    </source>
</evidence>
<evidence type="ECO:0008006" key="5">
    <source>
        <dbReference type="Google" id="ProtNLM"/>
    </source>
</evidence>
<dbReference type="GeneID" id="93658833"/>
<proteinExistence type="predicted"/>
<dbReference type="Gene3D" id="1.10.30.50">
    <property type="match status" value="1"/>
</dbReference>
<dbReference type="RefSeq" id="WP_025259757.1">
    <property type="nucleotide sequence ID" value="NZ_BLVX01000004.1"/>
</dbReference>
<organism evidence="3 4">
    <name type="scientific">Pseudomonas cichorii</name>
    <dbReference type="NCBI Taxonomy" id="36746"/>
    <lineage>
        <taxon>Bacteria</taxon>
        <taxon>Pseudomonadati</taxon>
        <taxon>Pseudomonadota</taxon>
        <taxon>Gammaproteobacteria</taxon>
        <taxon>Pseudomonadales</taxon>
        <taxon>Pseudomonadaceae</taxon>
        <taxon>Pseudomonas</taxon>
    </lineage>
</organism>
<dbReference type="Pfam" id="PF13395">
    <property type="entry name" value="HNH_4"/>
    <property type="match status" value="1"/>
</dbReference>
<dbReference type="InterPro" id="IPR044927">
    <property type="entry name" value="Endonuclea_NS_2"/>
</dbReference>
<protein>
    <recommendedName>
        <fullName evidence="5">HNH endonuclease</fullName>
    </recommendedName>
</protein>
<gene>
    <name evidence="3" type="ORF">PSCICP_04070</name>
</gene>